<dbReference type="InterPro" id="IPR039426">
    <property type="entry name" value="TonB-dep_rcpt-like"/>
</dbReference>
<reference evidence="13 14" key="1">
    <citation type="submission" date="2017-04" db="EMBL/GenBank/DDBJ databases">
        <authorList>
            <person name="Afonso C.L."/>
            <person name="Miller P.J."/>
            <person name="Scott M.A."/>
            <person name="Spackman E."/>
            <person name="Goraichik I."/>
            <person name="Dimitrov K.M."/>
            <person name="Suarez D.L."/>
            <person name="Swayne D.E."/>
        </authorList>
    </citation>
    <scope>NUCLEOTIDE SEQUENCE [LARGE SCALE GENOMIC DNA]</scope>
    <source>
        <strain evidence="13 14">DSM 26133</strain>
    </source>
</reference>
<sequence>MRKIYLLIYLLSAMWYAFSPHEALAQQVEEPTEISGKISDSETGESLPGATVLVKGGTEGTVADIDGQFKLNVSDPNATLVISFVGYLSQETVLNGRSTVDIAMTMDIEALDEVVVVGYGTVRKSDATGSVASINSNDFNRGAVNSPQELILGKTAGVTVTSNSGAPGNTSTIRIRGGSSMSASNDPLIVIDGVPIDNTPTGGSPNVLSSINPNDIETFSILKDASATAIYGSRAANGVIIITTKRGQSGLNFDYNFTGTLYTTPKKVEVYSGDEFRALVNDQYAGEPTVLDLLGTENTDWQEEIYQDAFGQDHNFGVSGGIKNLNYRVSLGYNNTDGILKTYNFERTTLAVALDPTLLNGRLKVQINAKGMLNNNNFAEQNAIGNAIAYDPTKPVYDGNIRWRGYTTWTVGGIDGTSINLAPANPVAQLALTDNTSTVKRSIGNMKFDFEVLKGLRANLNLGYDYQKSEGHNNVLDSTQWVYVPTVAGGRINPYEDSRENQLLDFYVNYEKDLPSVDSKFDVMAGYSWSHFHRSNSDSLLNAYRTESTEAKSFESEYYLVSFFGRANYNLKNKYILTATLRNDGTSRFSPDTRWGWFPAVAFAWHAANEDFLNTSAVVSDLKVRLGFGITGQQDLNTGNDYPYMTTYTVSDNASRYPFGSTYYNTYRPDGYDANIKWETTTTYNAGIDFGLIDNRVTGSVDVYFKKTDDLLNTVDVPVGTNFSARVLTNVGSMENKGIELNLNWLVIDSDDWKWKLNYNVYYNHNELTKLNLNDDPDYIVQTGAVGGTTSGTIQVQKLGNAVNSFYVYEQVYDTNGNPIEDAYVDRNDDGIINSSDLYVYHNPAAQIAMGINSWLSYKNFDFSITGRAHLNNYVYNNVASSSTYMGLYNSMEYLSNMSTQADDTKFVNGVNTRFSDHYIENASFFRIDNINLAYNFDDAFNGLMNLRLSAGVQNALVITDYKGLDPEISGGLDNNFFPRTRSFIVGLRAQF</sequence>
<evidence type="ECO:0000256" key="3">
    <source>
        <dbReference type="ARBA" id="ARBA00022452"/>
    </source>
</evidence>
<comment type="subcellular location">
    <subcellularLocation>
        <location evidence="1 8">Cell outer membrane</location>
        <topology evidence="1 8">Multi-pass membrane protein</topology>
    </subcellularLocation>
</comment>
<evidence type="ECO:0000259" key="12">
    <source>
        <dbReference type="Pfam" id="PF07715"/>
    </source>
</evidence>
<dbReference type="SUPFAM" id="SSF56935">
    <property type="entry name" value="Porins"/>
    <property type="match status" value="1"/>
</dbReference>
<evidence type="ECO:0000256" key="5">
    <source>
        <dbReference type="ARBA" id="ARBA00023077"/>
    </source>
</evidence>
<dbReference type="Gene3D" id="2.40.170.20">
    <property type="entry name" value="TonB-dependent receptor, beta-barrel domain"/>
    <property type="match status" value="1"/>
</dbReference>
<dbReference type="Pfam" id="PF07715">
    <property type="entry name" value="Plug"/>
    <property type="match status" value="1"/>
</dbReference>
<feature type="chain" id="PRO_5010726237" evidence="10">
    <location>
        <begin position="26"/>
        <end position="992"/>
    </location>
</feature>
<evidence type="ECO:0000256" key="4">
    <source>
        <dbReference type="ARBA" id="ARBA00022692"/>
    </source>
</evidence>
<dbReference type="GO" id="GO:0009279">
    <property type="term" value="C:cell outer membrane"/>
    <property type="evidence" value="ECO:0007669"/>
    <property type="project" value="UniProtKB-SubCell"/>
</dbReference>
<dbReference type="Pfam" id="PF13715">
    <property type="entry name" value="CarbopepD_reg_2"/>
    <property type="match status" value="1"/>
</dbReference>
<dbReference type="FunFam" id="2.170.130.10:FF:000008">
    <property type="entry name" value="SusC/RagA family TonB-linked outer membrane protein"/>
    <property type="match status" value="1"/>
</dbReference>
<evidence type="ECO:0000256" key="8">
    <source>
        <dbReference type="PROSITE-ProRule" id="PRU01360"/>
    </source>
</evidence>
<keyword evidence="2 8" id="KW-0813">Transport</keyword>
<dbReference type="InterPro" id="IPR012910">
    <property type="entry name" value="Plug_dom"/>
</dbReference>
<dbReference type="InterPro" id="IPR036942">
    <property type="entry name" value="Beta-barrel_TonB_sf"/>
</dbReference>
<keyword evidence="5 9" id="KW-0798">TonB box</keyword>
<evidence type="ECO:0000313" key="14">
    <source>
        <dbReference type="Proteomes" id="UP000192472"/>
    </source>
</evidence>
<comment type="similarity">
    <text evidence="8 9">Belongs to the TonB-dependent receptor family.</text>
</comment>
<evidence type="ECO:0000256" key="6">
    <source>
        <dbReference type="ARBA" id="ARBA00023136"/>
    </source>
</evidence>
<accession>A0A1W2GMS8</accession>
<dbReference type="InterPro" id="IPR023996">
    <property type="entry name" value="TonB-dep_OMP_SusC/RagA"/>
</dbReference>
<dbReference type="Gene3D" id="2.60.40.1120">
    <property type="entry name" value="Carboxypeptidase-like, regulatory domain"/>
    <property type="match status" value="1"/>
</dbReference>
<dbReference type="InterPro" id="IPR023997">
    <property type="entry name" value="TonB-dep_OMP_SusC/RagA_CS"/>
</dbReference>
<evidence type="ECO:0000259" key="11">
    <source>
        <dbReference type="Pfam" id="PF00593"/>
    </source>
</evidence>
<dbReference type="Pfam" id="PF00593">
    <property type="entry name" value="TonB_dep_Rec_b-barrel"/>
    <property type="match status" value="1"/>
</dbReference>
<protein>
    <submittedName>
        <fullName evidence="13">Iron complex outermembrane recepter protein</fullName>
    </submittedName>
</protein>
<evidence type="ECO:0000256" key="2">
    <source>
        <dbReference type="ARBA" id="ARBA00022448"/>
    </source>
</evidence>
<dbReference type="EMBL" id="FWYF01000004">
    <property type="protein sequence ID" value="SMD37957.1"/>
    <property type="molecule type" value="Genomic_DNA"/>
</dbReference>
<name>A0A1W2GMS8_REIFA</name>
<dbReference type="STRING" id="692418.SAMN04488029_3559"/>
<keyword evidence="4 8" id="KW-0812">Transmembrane</keyword>
<keyword evidence="14" id="KW-1185">Reference proteome</keyword>
<dbReference type="Gene3D" id="2.170.130.10">
    <property type="entry name" value="TonB-dependent receptor, plug domain"/>
    <property type="match status" value="1"/>
</dbReference>
<dbReference type="RefSeq" id="WP_084374189.1">
    <property type="nucleotide sequence ID" value="NZ_FWYF01000004.1"/>
</dbReference>
<gene>
    <name evidence="13" type="ORF">SAMN04488029_3559</name>
</gene>
<dbReference type="SUPFAM" id="SSF49464">
    <property type="entry name" value="Carboxypeptidase regulatory domain-like"/>
    <property type="match status" value="1"/>
</dbReference>
<keyword evidence="3 8" id="KW-1134">Transmembrane beta strand</keyword>
<dbReference type="NCBIfam" id="TIGR04057">
    <property type="entry name" value="SusC_RagA_signa"/>
    <property type="match status" value="1"/>
</dbReference>
<evidence type="ECO:0000256" key="7">
    <source>
        <dbReference type="ARBA" id="ARBA00023237"/>
    </source>
</evidence>
<dbReference type="InterPro" id="IPR000531">
    <property type="entry name" value="Beta-barrel_TonB"/>
</dbReference>
<feature type="signal peptide" evidence="10">
    <location>
        <begin position="1"/>
        <end position="25"/>
    </location>
</feature>
<feature type="domain" description="TonB-dependent receptor plug" evidence="12">
    <location>
        <begin position="124"/>
        <end position="239"/>
    </location>
</feature>
<dbReference type="OrthoDB" id="9768177at2"/>
<keyword evidence="6 8" id="KW-0472">Membrane</keyword>
<keyword evidence="10" id="KW-0732">Signal</keyword>
<keyword evidence="7 8" id="KW-0998">Cell outer membrane</keyword>
<dbReference type="InterPro" id="IPR008969">
    <property type="entry name" value="CarboxyPept-like_regulatory"/>
</dbReference>
<proteinExistence type="inferred from homology"/>
<evidence type="ECO:0000256" key="1">
    <source>
        <dbReference type="ARBA" id="ARBA00004571"/>
    </source>
</evidence>
<evidence type="ECO:0000256" key="9">
    <source>
        <dbReference type="RuleBase" id="RU003357"/>
    </source>
</evidence>
<dbReference type="Proteomes" id="UP000192472">
    <property type="component" value="Unassembled WGS sequence"/>
</dbReference>
<dbReference type="AlphaFoldDB" id="A0A1W2GMS8"/>
<dbReference type="PROSITE" id="PS52016">
    <property type="entry name" value="TONB_DEPENDENT_REC_3"/>
    <property type="match status" value="1"/>
</dbReference>
<dbReference type="NCBIfam" id="TIGR04056">
    <property type="entry name" value="OMP_RagA_SusC"/>
    <property type="match status" value="1"/>
</dbReference>
<feature type="domain" description="TonB-dependent receptor-like beta-barrel" evidence="11">
    <location>
        <begin position="385"/>
        <end position="955"/>
    </location>
</feature>
<evidence type="ECO:0000256" key="10">
    <source>
        <dbReference type="SAM" id="SignalP"/>
    </source>
</evidence>
<organism evidence="13 14">
    <name type="scientific">Reichenbachiella faecimaris</name>
    <dbReference type="NCBI Taxonomy" id="692418"/>
    <lineage>
        <taxon>Bacteria</taxon>
        <taxon>Pseudomonadati</taxon>
        <taxon>Bacteroidota</taxon>
        <taxon>Cytophagia</taxon>
        <taxon>Cytophagales</taxon>
        <taxon>Reichenbachiellaceae</taxon>
        <taxon>Reichenbachiella</taxon>
    </lineage>
</organism>
<evidence type="ECO:0000313" key="13">
    <source>
        <dbReference type="EMBL" id="SMD37957.1"/>
    </source>
</evidence>
<dbReference type="InterPro" id="IPR037066">
    <property type="entry name" value="Plug_dom_sf"/>
</dbReference>